<dbReference type="InterPro" id="IPR038765">
    <property type="entry name" value="Papain-like_cys_pep_sf"/>
</dbReference>
<sequence>MPTTDTSVPTDVSASSVATVKTTTAAQEGTTATASPKVPTHRDASMPNTKGGDPATKLPSPRASTQQPSKLASPRADSQQPLTQEEVFKIICRCKPPRPPTTRLSRTKSVNDAPVFVPQGDALVLEPIRRSKSYHGDGFCDAPSFDLGIDGHAPAPAPAAEIAEGGVTSIDECELDPAAVNEGCAAADAGKAIAQEIDVGSPENCHTPICAEPEAGTSSSSGPPIARRQRRVIRPAASQRSPFIDYNKKKSFSSNEAVNKLYAALLYWVRHHEGANDEATSPEIIRYGDFYISLKELVDSMKPVQWLSKIVIETGVLHIMESLPEGSKKVVMPLRFSMNLQQGIHNVNEINKKFDYKIRLDKKDLVMLPVLECVDVTDKEGGRHYWVFNVNLRDGRFEVLDSSRTLDVIELMTTASTIAGAVRQLWRKHYPKFSIEHFQIIDIDVPKQIGNNECGLFALLNATEWNSSQLSNYEPKEVLNIRKKLAYDWVTSVHNNAPWRKLLRYDKD</sequence>
<evidence type="ECO:0000259" key="5">
    <source>
        <dbReference type="PROSITE" id="PS50600"/>
    </source>
</evidence>
<evidence type="ECO:0000256" key="2">
    <source>
        <dbReference type="ARBA" id="ARBA00022670"/>
    </source>
</evidence>
<dbReference type="Gene3D" id="3.40.395.10">
    <property type="entry name" value="Adenoviral Proteinase, Chain A"/>
    <property type="match status" value="1"/>
</dbReference>
<feature type="compositionally biased region" description="Polar residues" evidence="4">
    <location>
        <begin position="62"/>
        <end position="82"/>
    </location>
</feature>
<evidence type="ECO:0000313" key="6">
    <source>
        <dbReference type="EnsemblPlants" id="TraesCS1B02G283800.2"/>
    </source>
</evidence>
<reference evidence="6" key="2">
    <citation type="submission" date="2018-10" db="UniProtKB">
        <authorList>
            <consortium name="EnsemblPlants"/>
        </authorList>
    </citation>
    <scope>IDENTIFICATION</scope>
</reference>
<dbReference type="PANTHER" id="PTHR36479">
    <property type="entry name" value="ULP_PROTEASE DOMAIN-CONTAINING PROTEIN"/>
    <property type="match status" value="1"/>
</dbReference>
<dbReference type="PROSITE" id="PS50600">
    <property type="entry name" value="ULP_PROTEASE"/>
    <property type="match status" value="1"/>
</dbReference>
<dbReference type="InterPro" id="IPR003653">
    <property type="entry name" value="Peptidase_C48_C"/>
</dbReference>
<evidence type="ECO:0000313" key="7">
    <source>
        <dbReference type="Proteomes" id="UP000019116"/>
    </source>
</evidence>
<proteinExistence type="inferred from homology"/>
<keyword evidence="2" id="KW-0645">Protease</keyword>
<feature type="region of interest" description="Disordered" evidence="4">
    <location>
        <begin position="1"/>
        <end position="82"/>
    </location>
</feature>
<protein>
    <recommendedName>
        <fullName evidence="5">Ubiquitin-like protease family profile domain-containing protein</fullName>
    </recommendedName>
</protein>
<feature type="compositionally biased region" description="Low complexity" evidence="4">
    <location>
        <begin position="1"/>
        <end position="34"/>
    </location>
</feature>
<dbReference type="Gramene" id="TraesCS1B02G283800.2">
    <property type="protein sequence ID" value="TraesCS1B02G283800.2"/>
    <property type="gene ID" value="TraesCS1B02G283800"/>
</dbReference>
<dbReference type="PANTHER" id="PTHR36479:SF10">
    <property type="entry name" value="UBIQUITIN-LIKE PROTEASE FAMILY PROFILE DOMAIN-CONTAINING PROTEIN"/>
    <property type="match status" value="1"/>
</dbReference>
<dbReference type="GO" id="GO:0008234">
    <property type="term" value="F:cysteine-type peptidase activity"/>
    <property type="evidence" value="ECO:0007669"/>
    <property type="project" value="InterPro"/>
</dbReference>
<dbReference type="STRING" id="4565.A0A3B5YZK6"/>
<keyword evidence="7" id="KW-1185">Reference proteome</keyword>
<dbReference type="EnsemblPlants" id="TraesCS1B02G283800.2">
    <property type="protein sequence ID" value="TraesCS1B02G283800.2"/>
    <property type="gene ID" value="TraesCS1B02G283800"/>
</dbReference>
<evidence type="ECO:0000256" key="4">
    <source>
        <dbReference type="SAM" id="MobiDB-lite"/>
    </source>
</evidence>
<dbReference type="SUPFAM" id="SSF54001">
    <property type="entry name" value="Cysteine proteinases"/>
    <property type="match status" value="1"/>
</dbReference>
<keyword evidence="3" id="KW-0378">Hydrolase</keyword>
<dbReference type="Pfam" id="PF02902">
    <property type="entry name" value="Peptidase_C48"/>
    <property type="match status" value="1"/>
</dbReference>
<reference evidence="6" key="1">
    <citation type="submission" date="2018-08" db="EMBL/GenBank/DDBJ databases">
        <authorList>
            <person name="Rossello M."/>
        </authorList>
    </citation>
    <scope>NUCLEOTIDE SEQUENCE [LARGE SCALE GENOMIC DNA]</scope>
    <source>
        <strain evidence="6">cv. Chinese Spring</strain>
    </source>
</reference>
<dbReference type="Proteomes" id="UP000019116">
    <property type="component" value="Chromosome 1B"/>
</dbReference>
<feature type="domain" description="Ubiquitin-like protease family profile" evidence="5">
    <location>
        <begin position="290"/>
        <end position="465"/>
    </location>
</feature>
<evidence type="ECO:0000256" key="1">
    <source>
        <dbReference type="ARBA" id="ARBA00005234"/>
    </source>
</evidence>
<evidence type="ECO:0000256" key="3">
    <source>
        <dbReference type="ARBA" id="ARBA00022801"/>
    </source>
</evidence>
<organism evidence="6">
    <name type="scientific">Triticum aestivum</name>
    <name type="common">Wheat</name>
    <dbReference type="NCBI Taxonomy" id="4565"/>
    <lineage>
        <taxon>Eukaryota</taxon>
        <taxon>Viridiplantae</taxon>
        <taxon>Streptophyta</taxon>
        <taxon>Embryophyta</taxon>
        <taxon>Tracheophyta</taxon>
        <taxon>Spermatophyta</taxon>
        <taxon>Magnoliopsida</taxon>
        <taxon>Liliopsida</taxon>
        <taxon>Poales</taxon>
        <taxon>Poaceae</taxon>
        <taxon>BOP clade</taxon>
        <taxon>Pooideae</taxon>
        <taxon>Triticodae</taxon>
        <taxon>Triticeae</taxon>
        <taxon>Triticinae</taxon>
        <taxon>Triticum</taxon>
    </lineage>
</organism>
<comment type="similarity">
    <text evidence="1">Belongs to the peptidase C48 family.</text>
</comment>
<dbReference type="AlphaFoldDB" id="A0A3B5YZK6"/>
<dbReference type="SMR" id="A0A3B5YZK6"/>
<dbReference type="GO" id="GO:0006508">
    <property type="term" value="P:proteolysis"/>
    <property type="evidence" value="ECO:0007669"/>
    <property type="project" value="UniProtKB-KW"/>
</dbReference>
<dbReference type="Gramene" id="TraesCS1B03G0789100.2">
    <property type="protein sequence ID" value="TraesCS1B03G0789100.2.CDS"/>
    <property type="gene ID" value="TraesCS1B03G0789100"/>
</dbReference>
<accession>A0A3B5YZK6</accession>
<name>A0A3B5YZK6_WHEAT</name>